<evidence type="ECO:0000313" key="3">
    <source>
        <dbReference type="Proteomes" id="UP000053831"/>
    </source>
</evidence>
<evidence type="ECO:0000256" key="1">
    <source>
        <dbReference type="SAM" id="MobiDB-lite"/>
    </source>
</evidence>
<dbReference type="STRING" id="150374.A0A0M9VSR2"/>
<dbReference type="OrthoDB" id="3029470at2759"/>
<dbReference type="Proteomes" id="UP000053831">
    <property type="component" value="Unassembled WGS sequence"/>
</dbReference>
<name>A0A0M9VSR2_ESCWE</name>
<dbReference type="EMBL" id="LGSR01000022">
    <property type="protein sequence ID" value="KOS17985.1"/>
    <property type="molecule type" value="Genomic_DNA"/>
</dbReference>
<keyword evidence="3" id="KW-1185">Reference proteome</keyword>
<gene>
    <name evidence="2" type="ORF">ESCO_003117</name>
</gene>
<proteinExistence type="predicted"/>
<dbReference type="AlphaFoldDB" id="A0A0M9VSR2"/>
<sequence length="534" mass="60543">MEDLPEPPLESASASLLDIGDQLVVRGKPTTSWPGKLDIDRCVALFNYLVAVGWMAYHGKGPEDLDELVKRPSYFDSSRGEKTRGLREKLEPQITEFLEKIVMPSAGEASVFFWVRALQDEDMLSHQELFNFAVLDDKEKEMEIEMEMEKGKEAARPRFIKLLDSAVGSGGGTMGVIYDQKRRRVAFPYFTKDVARFINGESHNWLPLEVLLSNWIHLLRIGKVVAEPAEPVEPEAAAREPGGAGERSGSGRKPVPTKLSVWRWCSYGAGQVWGAVDAYNGLISLIEFYMDPDWHMPVEKDEPLVSHAVLDAAGVPEKCFAREFLTQARKPRFAQIAPGLCVPRDAATFIARQRLTRTRAVLANPSLIPPVLMFYSPDGRRVLPKTRERALPQTWQRIGLVRGEHRADMDREGPIPAGLYSEAVDRDEVDNAEEGFRLLLPWRCGPLARYSDGKTISKLEKRSTSELYQHGFQRLGSMGYGRAQRLESLFKKWEVMVRSRQWCVNQHGVEGGLERFRGADDEMDWFWYCVQPSW</sequence>
<reference evidence="2 3" key="1">
    <citation type="submission" date="2015-07" db="EMBL/GenBank/DDBJ databases">
        <title>The genome of the fungus Escovopsis weberi, a specialized disease agent of ant agriculture.</title>
        <authorList>
            <person name="de Man T.J."/>
            <person name="Stajich J.E."/>
            <person name="Kubicek C.P."/>
            <person name="Chenthamara K."/>
            <person name="Atanasova L."/>
            <person name="Druzhinina I.S."/>
            <person name="Birnbaum S."/>
            <person name="Barribeau S.M."/>
            <person name="Teiling C."/>
            <person name="Suen G."/>
            <person name="Currie C."/>
            <person name="Gerardo N.M."/>
        </authorList>
    </citation>
    <scope>NUCLEOTIDE SEQUENCE [LARGE SCALE GENOMIC DNA]</scope>
</reference>
<comment type="caution">
    <text evidence="2">The sequence shown here is derived from an EMBL/GenBank/DDBJ whole genome shotgun (WGS) entry which is preliminary data.</text>
</comment>
<protein>
    <submittedName>
        <fullName evidence="2">Uncharacterized protein</fullName>
    </submittedName>
</protein>
<accession>A0A0M9VSR2</accession>
<feature type="region of interest" description="Disordered" evidence="1">
    <location>
        <begin position="231"/>
        <end position="254"/>
    </location>
</feature>
<organism evidence="2 3">
    <name type="scientific">Escovopsis weberi</name>
    <dbReference type="NCBI Taxonomy" id="150374"/>
    <lineage>
        <taxon>Eukaryota</taxon>
        <taxon>Fungi</taxon>
        <taxon>Dikarya</taxon>
        <taxon>Ascomycota</taxon>
        <taxon>Pezizomycotina</taxon>
        <taxon>Sordariomycetes</taxon>
        <taxon>Hypocreomycetidae</taxon>
        <taxon>Hypocreales</taxon>
        <taxon>Hypocreaceae</taxon>
        <taxon>Escovopsis</taxon>
    </lineage>
</organism>
<evidence type="ECO:0000313" key="2">
    <source>
        <dbReference type="EMBL" id="KOS17985.1"/>
    </source>
</evidence>